<dbReference type="InterPro" id="IPR054368">
    <property type="entry name" value="Alp7A-like_C"/>
</dbReference>
<dbReference type="RefSeq" id="WP_108994104.1">
    <property type="nucleotide sequence ID" value="NZ_BDQX01000225.1"/>
</dbReference>
<name>A0A2R5ERP2_9BACL</name>
<evidence type="ECO:0000259" key="1">
    <source>
        <dbReference type="Pfam" id="PF22128"/>
    </source>
</evidence>
<proteinExistence type="predicted"/>
<reference evidence="2 3" key="1">
    <citation type="submission" date="2017-08" db="EMBL/GenBank/DDBJ databases">
        <title>Substantial Increase in Enzyme Production by Combined Drug-Resistance Mutations in Paenibacillus agaridevorans.</title>
        <authorList>
            <person name="Tanaka Y."/>
            <person name="Funane K."/>
            <person name="Hosaka T."/>
            <person name="Shiwa Y."/>
            <person name="Fujita N."/>
            <person name="Miyazaki T."/>
            <person name="Yoshikawa H."/>
            <person name="Murakami K."/>
            <person name="Kasahara K."/>
            <person name="Inaoka T."/>
            <person name="Hiraga Y."/>
            <person name="Ochi K."/>
        </authorList>
    </citation>
    <scope>NUCLEOTIDE SEQUENCE [LARGE SCALE GENOMIC DNA]</scope>
    <source>
        <strain evidence="2 3">T-3040</strain>
    </source>
</reference>
<dbReference type="AlphaFoldDB" id="A0A2R5ERP2"/>
<dbReference type="Proteomes" id="UP000245202">
    <property type="component" value="Unassembled WGS sequence"/>
</dbReference>
<comment type="caution">
    <text evidence="2">The sequence shown here is derived from an EMBL/GenBank/DDBJ whole genome shotgun (WGS) entry which is preliminary data.</text>
</comment>
<organism evidence="2 3">
    <name type="scientific">Paenibacillus agaridevorans</name>
    <dbReference type="NCBI Taxonomy" id="171404"/>
    <lineage>
        <taxon>Bacteria</taxon>
        <taxon>Bacillati</taxon>
        <taxon>Bacillota</taxon>
        <taxon>Bacilli</taxon>
        <taxon>Bacillales</taxon>
        <taxon>Paenibacillaceae</taxon>
        <taxon>Paenibacillus</taxon>
    </lineage>
</organism>
<sequence>MNISYWVADFGNALGQQMIDGHYFEMPSSISEITEKEFNGLFANHIAIDKVEEHLVIKWIDEETARYFMAGKRAQTELLGNAHIYSLHDKTNSMTVWVTWMAGLALYHATKFPESTEVHVNVEYFGTLLPVWLVKKAASFREKLSVMAAKFQTDVSFELLTPGLARTFHVSVQQSESRIEGENARHALKYDLEGNQRDDAKRYHTAFVVMNDMGGQSQDLCKLQPGLSAAQTADDFSSSTDQSYLSLIEKLRSDKLMDYFQSLRELERFILTHIQSRKFVYRHPITHQDTDLTDIIVPVLQDFCEVALQKALQSFSFRQGDEVIYVHIGGVNELLQYYMQEYLVGLLGKEVVDKYHVFPQDSRKLNIYASAIVAKNYLKRQAEKANRAE</sequence>
<evidence type="ECO:0000313" key="2">
    <source>
        <dbReference type="EMBL" id="GBG09350.1"/>
    </source>
</evidence>
<keyword evidence="3" id="KW-1185">Reference proteome</keyword>
<gene>
    <name evidence="2" type="ORF">PAT3040_03994</name>
</gene>
<dbReference type="Pfam" id="PF22128">
    <property type="entry name" value="Alp7A_like_C"/>
    <property type="match status" value="1"/>
</dbReference>
<feature type="domain" description="Alp7A-like C-terminal" evidence="1">
    <location>
        <begin position="208"/>
        <end position="362"/>
    </location>
</feature>
<dbReference type="EMBL" id="BDQX01000225">
    <property type="protein sequence ID" value="GBG09350.1"/>
    <property type="molecule type" value="Genomic_DNA"/>
</dbReference>
<protein>
    <recommendedName>
        <fullName evidence="1">Alp7A-like C-terminal domain-containing protein</fullName>
    </recommendedName>
</protein>
<evidence type="ECO:0000313" key="3">
    <source>
        <dbReference type="Proteomes" id="UP000245202"/>
    </source>
</evidence>
<accession>A0A2R5ERP2</accession>